<accession>A0A165W2X4</accession>
<reference evidence="2 3" key="1">
    <citation type="journal article" date="2016" name="Mol. Biol. Evol.">
        <title>Comparative Genomics of Early-Diverging Mushroom-Forming Fungi Provides Insights into the Origins of Lignocellulose Decay Capabilities.</title>
        <authorList>
            <person name="Nagy L.G."/>
            <person name="Riley R."/>
            <person name="Tritt A."/>
            <person name="Adam C."/>
            <person name="Daum C."/>
            <person name="Floudas D."/>
            <person name="Sun H."/>
            <person name="Yadav J.S."/>
            <person name="Pangilinan J."/>
            <person name="Larsson K.H."/>
            <person name="Matsuura K."/>
            <person name="Barry K."/>
            <person name="Labutti K."/>
            <person name="Kuo R."/>
            <person name="Ohm R.A."/>
            <person name="Bhattacharya S.S."/>
            <person name="Shirouzu T."/>
            <person name="Yoshinaga Y."/>
            <person name="Martin F.M."/>
            <person name="Grigoriev I.V."/>
            <person name="Hibbett D.S."/>
        </authorList>
    </citation>
    <scope>NUCLEOTIDE SEQUENCE [LARGE SCALE GENOMIC DNA]</scope>
    <source>
        <strain evidence="2 3">HHB14362 ss-1</strain>
    </source>
</reference>
<name>A0A165W2X4_9AGAM</name>
<feature type="signal peptide" evidence="1">
    <location>
        <begin position="1"/>
        <end position="22"/>
    </location>
</feature>
<gene>
    <name evidence="2" type="ORF">NEOLEDRAFT_1144205</name>
</gene>
<dbReference type="Proteomes" id="UP000076761">
    <property type="component" value="Unassembled WGS sequence"/>
</dbReference>
<dbReference type="EMBL" id="KV425551">
    <property type="protein sequence ID" value="KZT30593.1"/>
    <property type="molecule type" value="Genomic_DNA"/>
</dbReference>
<evidence type="ECO:0000313" key="2">
    <source>
        <dbReference type="EMBL" id="KZT30593.1"/>
    </source>
</evidence>
<keyword evidence="1" id="KW-0732">Signal</keyword>
<evidence type="ECO:0000256" key="1">
    <source>
        <dbReference type="SAM" id="SignalP"/>
    </source>
</evidence>
<keyword evidence="3" id="KW-1185">Reference proteome</keyword>
<dbReference type="OrthoDB" id="3348811at2759"/>
<evidence type="ECO:0000313" key="3">
    <source>
        <dbReference type="Proteomes" id="UP000076761"/>
    </source>
</evidence>
<dbReference type="InParanoid" id="A0A165W2X4"/>
<dbReference type="AlphaFoldDB" id="A0A165W2X4"/>
<sequence length="134" mass="14621">MISSRPAIFAAIALFFVGQTLAVPMPMSMRRAMEAREPVLPFEVIPAYIKRADINSMPAEVPTKGVNGDIVAYRKRVNGDIVAYRKRADINSMPAEVPTKGVNGDIVAYRKRADINSMPAEVPTKGVNGEIVAY</sequence>
<protein>
    <submittedName>
        <fullName evidence="2">Uncharacterized protein</fullName>
    </submittedName>
</protein>
<feature type="chain" id="PRO_5007868303" evidence="1">
    <location>
        <begin position="23"/>
        <end position="134"/>
    </location>
</feature>
<organism evidence="2 3">
    <name type="scientific">Neolentinus lepideus HHB14362 ss-1</name>
    <dbReference type="NCBI Taxonomy" id="1314782"/>
    <lineage>
        <taxon>Eukaryota</taxon>
        <taxon>Fungi</taxon>
        <taxon>Dikarya</taxon>
        <taxon>Basidiomycota</taxon>
        <taxon>Agaricomycotina</taxon>
        <taxon>Agaricomycetes</taxon>
        <taxon>Gloeophyllales</taxon>
        <taxon>Gloeophyllaceae</taxon>
        <taxon>Neolentinus</taxon>
    </lineage>
</organism>
<dbReference type="STRING" id="1314782.A0A165W2X4"/>
<proteinExistence type="predicted"/>